<feature type="transmembrane region" description="Helical" evidence="8">
    <location>
        <begin position="136"/>
        <end position="158"/>
    </location>
</feature>
<protein>
    <submittedName>
        <fullName evidence="9">4-azaleucine resistance transporter AzlC</fullName>
    </submittedName>
</protein>
<evidence type="ECO:0000256" key="2">
    <source>
        <dbReference type="ARBA" id="ARBA00010735"/>
    </source>
</evidence>
<proteinExistence type="inferred from homology"/>
<dbReference type="EMBL" id="JACBYW010000001">
    <property type="protein sequence ID" value="NYH76882.1"/>
    <property type="molecule type" value="Genomic_DNA"/>
</dbReference>
<evidence type="ECO:0000256" key="3">
    <source>
        <dbReference type="ARBA" id="ARBA00022448"/>
    </source>
</evidence>
<keyword evidence="7 8" id="KW-0472">Membrane</keyword>
<keyword evidence="5 8" id="KW-0812">Transmembrane</keyword>
<sequence>MRSLKRTAKVSGGESSLLAAVASMGFALAVIGASLGAIAVSRGVPLWLATLMAALVFAGGSELMAVGMATSGAAPLAVVLGGVLLNARHLPYGLALGNVLEASGPLGRLFGSHLLVDEAVAFALAESDPHRQRRAYWAAGLTLYGVWAPSVFVGGLIGNGVGDPRALGLDAALPAGLLALVLPSLRDRPTLRAVALGSVVAVVLTPLLAEGLPVLLALLGTLAALPISRGARRGTREEEPA</sequence>
<dbReference type="PANTHER" id="PTHR34979:SF1">
    <property type="entry name" value="INNER MEMBRANE PROTEIN YGAZ"/>
    <property type="match status" value="1"/>
</dbReference>
<evidence type="ECO:0000256" key="5">
    <source>
        <dbReference type="ARBA" id="ARBA00022692"/>
    </source>
</evidence>
<dbReference type="AlphaFoldDB" id="A0A852YT39"/>
<dbReference type="GO" id="GO:0005886">
    <property type="term" value="C:plasma membrane"/>
    <property type="evidence" value="ECO:0007669"/>
    <property type="project" value="UniProtKB-SubCell"/>
</dbReference>
<comment type="caution">
    <text evidence="9">The sequence shown here is derived from an EMBL/GenBank/DDBJ whole genome shotgun (WGS) entry which is preliminary data.</text>
</comment>
<dbReference type="Pfam" id="PF03591">
    <property type="entry name" value="AzlC"/>
    <property type="match status" value="1"/>
</dbReference>
<gene>
    <name evidence="9" type="ORF">FHR84_000196</name>
</gene>
<dbReference type="GO" id="GO:1903785">
    <property type="term" value="P:L-valine transmembrane transport"/>
    <property type="evidence" value="ECO:0007669"/>
    <property type="project" value="TreeGrafter"/>
</dbReference>
<evidence type="ECO:0000313" key="9">
    <source>
        <dbReference type="EMBL" id="NYH76882.1"/>
    </source>
</evidence>
<name>A0A852YT39_9ACTN</name>
<evidence type="ECO:0000256" key="6">
    <source>
        <dbReference type="ARBA" id="ARBA00022989"/>
    </source>
</evidence>
<feature type="transmembrane region" description="Helical" evidence="8">
    <location>
        <begin position="164"/>
        <end position="183"/>
    </location>
</feature>
<evidence type="ECO:0000313" key="10">
    <source>
        <dbReference type="Proteomes" id="UP000548304"/>
    </source>
</evidence>
<evidence type="ECO:0000256" key="8">
    <source>
        <dbReference type="SAM" id="Phobius"/>
    </source>
</evidence>
<reference evidence="9 10" key="1">
    <citation type="submission" date="2020-07" db="EMBL/GenBank/DDBJ databases">
        <title>Genomic Encyclopedia of Type Strains, Phase III (KMG-III): the genomes of soil and plant-associated and newly described type strains.</title>
        <authorList>
            <person name="Whitman W."/>
        </authorList>
    </citation>
    <scope>NUCLEOTIDE SEQUENCE [LARGE SCALE GENOMIC DNA]</scope>
    <source>
        <strain evidence="9 10">CECT 8576</strain>
    </source>
</reference>
<comment type="subcellular location">
    <subcellularLocation>
        <location evidence="1">Cell membrane</location>
        <topology evidence="1">Multi-pass membrane protein</topology>
    </subcellularLocation>
</comment>
<organism evidence="9 10">
    <name type="scientific">Actinopolyspora biskrensis</name>
    <dbReference type="NCBI Taxonomy" id="1470178"/>
    <lineage>
        <taxon>Bacteria</taxon>
        <taxon>Bacillati</taxon>
        <taxon>Actinomycetota</taxon>
        <taxon>Actinomycetes</taxon>
        <taxon>Actinopolysporales</taxon>
        <taxon>Actinopolysporaceae</taxon>
        <taxon>Actinopolyspora</taxon>
    </lineage>
</organism>
<dbReference type="PANTHER" id="PTHR34979">
    <property type="entry name" value="INNER MEMBRANE PROTEIN YGAZ"/>
    <property type="match status" value="1"/>
</dbReference>
<evidence type="ECO:0000256" key="1">
    <source>
        <dbReference type="ARBA" id="ARBA00004651"/>
    </source>
</evidence>
<comment type="similarity">
    <text evidence="2">Belongs to the AzlC family.</text>
</comment>
<keyword evidence="4" id="KW-1003">Cell membrane</keyword>
<keyword evidence="6 8" id="KW-1133">Transmembrane helix</keyword>
<keyword evidence="3" id="KW-0813">Transport</keyword>
<dbReference type="RefSeq" id="WP_179533517.1">
    <property type="nucleotide sequence ID" value="NZ_JACBYW010000001.1"/>
</dbReference>
<dbReference type="Proteomes" id="UP000548304">
    <property type="component" value="Unassembled WGS sequence"/>
</dbReference>
<evidence type="ECO:0000256" key="4">
    <source>
        <dbReference type="ARBA" id="ARBA00022475"/>
    </source>
</evidence>
<keyword evidence="10" id="KW-1185">Reference proteome</keyword>
<evidence type="ECO:0000256" key="7">
    <source>
        <dbReference type="ARBA" id="ARBA00023136"/>
    </source>
</evidence>
<dbReference type="InterPro" id="IPR011606">
    <property type="entry name" value="Brnchd-chn_aa_trnsp_permease"/>
</dbReference>
<accession>A0A852YT39</accession>
<feature type="transmembrane region" description="Helical" evidence="8">
    <location>
        <begin position="73"/>
        <end position="94"/>
    </location>
</feature>